<evidence type="ECO:0000256" key="6">
    <source>
        <dbReference type="ARBA" id="ARBA00023136"/>
    </source>
</evidence>
<keyword evidence="10" id="KW-1185">Reference proteome</keyword>
<dbReference type="KEGG" id="bpg:Bathy08g03330"/>
<feature type="transmembrane region" description="Helical" evidence="8">
    <location>
        <begin position="594"/>
        <end position="614"/>
    </location>
</feature>
<dbReference type="PANTHER" id="PTHR40855">
    <property type="entry name" value="DIOX_N DOMAIN-CONTAINING PROTEIN"/>
    <property type="match status" value="1"/>
</dbReference>
<keyword evidence="5 8" id="KW-1133">Transmembrane helix</keyword>
<evidence type="ECO:0000313" key="9">
    <source>
        <dbReference type="EMBL" id="CCO17699.1"/>
    </source>
</evidence>
<evidence type="ECO:0000256" key="3">
    <source>
        <dbReference type="ARBA" id="ARBA00022692"/>
    </source>
</evidence>
<dbReference type="OrthoDB" id="497712at2759"/>
<keyword evidence="4" id="KW-0187">Copper transport</keyword>
<feature type="compositionally biased region" description="Polar residues" evidence="7">
    <location>
        <begin position="657"/>
        <end position="672"/>
    </location>
</feature>
<comment type="subcellular location">
    <subcellularLocation>
        <location evidence="1">Membrane</location>
    </subcellularLocation>
</comment>
<sequence>MPLNDDYGATFLVVHGEELGLEKKMTMVEKKKKVLLLPTIPNVQSLRSGMHDDIVKRAFFGKNAPGVLFVKGLKGFQEVREKSLRRLAECATSTKKTKKEDEKEDVFLRNSKTYSKEHPEIERSTLAEFANKRLSMDVNGECEDEGEDGFDLRRELEKLRDFADVVSRATLPRLDAILNSNEKEDKTRRPSRMERNFFNDALRSEASLDHFHVYASSEDSSSSSSSEKNVRVNKSEKAQGKHEHTDVGVAIVMTPAWVNGKDDQAGSRGLIVDGVSFDIPSDGMLVLLGEAARAWHPKRHDRVSTTNSLLDEIKIPTHAVALERGETRAWFGRMILPNLSDEHPDLNVNLNFGEWLNGARALVNGINGIEDVKETSGSSSDVIDYVSAACDGLPTTTTDDESRSRVPQRRILADDGSCAEGTIYCWLSCQPIPTGCDASTAKCQESGTEKIWPDDFGANGAEAHCDSCAPACPAVPNESSGGQCNSNIPPTTMFMDGFSSGTDANQPCVAFFFESWSLKTPALVFAACLFTIFLGMSIELCAKLRRKVRGGGGAGSGKSTRPIDRTTTLLTLLLYAFQVTAGYLLMLVSMTYHVPLFFCVVLGLTLGHAIFSVYSSDGGGKITAGTTACCAEARDDADDTNESDRSNSLEREILRDSGTSTSPTESDGSARV</sequence>
<keyword evidence="4" id="KW-0406">Ion transport</keyword>
<reference evidence="9 10" key="1">
    <citation type="submission" date="2011-10" db="EMBL/GenBank/DDBJ databases">
        <authorList>
            <person name="Genoscope - CEA"/>
        </authorList>
    </citation>
    <scope>NUCLEOTIDE SEQUENCE [LARGE SCALE GENOMIC DNA]</scope>
    <source>
        <strain evidence="9 10">RCC 1105</strain>
    </source>
</reference>
<evidence type="ECO:0000256" key="8">
    <source>
        <dbReference type="SAM" id="Phobius"/>
    </source>
</evidence>
<dbReference type="AlphaFoldDB" id="K8EI54"/>
<keyword evidence="4" id="KW-0813">Transport</keyword>
<dbReference type="EMBL" id="FO082271">
    <property type="protein sequence ID" value="CCO17699.1"/>
    <property type="molecule type" value="Genomic_DNA"/>
</dbReference>
<dbReference type="STRING" id="41875.K8EI54"/>
<gene>
    <name evidence="9" type="ORF">Bathy08g03330</name>
</gene>
<keyword evidence="3 8" id="KW-0812">Transmembrane</keyword>
<dbReference type="RefSeq" id="XP_007511578.1">
    <property type="nucleotide sequence ID" value="XM_007511516.1"/>
</dbReference>
<dbReference type="eggNOG" id="ENOG502S3NF">
    <property type="taxonomic scope" value="Eukaryota"/>
</dbReference>
<feature type="transmembrane region" description="Helical" evidence="8">
    <location>
        <begin position="522"/>
        <end position="542"/>
    </location>
</feature>
<feature type="region of interest" description="Disordered" evidence="7">
    <location>
        <begin position="216"/>
        <end position="244"/>
    </location>
</feature>
<feature type="region of interest" description="Disordered" evidence="7">
    <location>
        <begin position="633"/>
        <end position="672"/>
    </location>
</feature>
<evidence type="ECO:0000256" key="7">
    <source>
        <dbReference type="SAM" id="MobiDB-lite"/>
    </source>
</evidence>
<dbReference type="Proteomes" id="UP000198341">
    <property type="component" value="Chromosome 8"/>
</dbReference>
<organism evidence="9 10">
    <name type="scientific">Bathycoccus prasinos</name>
    <dbReference type="NCBI Taxonomy" id="41875"/>
    <lineage>
        <taxon>Eukaryota</taxon>
        <taxon>Viridiplantae</taxon>
        <taxon>Chlorophyta</taxon>
        <taxon>Mamiellophyceae</taxon>
        <taxon>Mamiellales</taxon>
        <taxon>Bathycoccaceae</taxon>
        <taxon>Bathycoccus</taxon>
    </lineage>
</organism>
<evidence type="ECO:0000313" key="10">
    <source>
        <dbReference type="Proteomes" id="UP000198341"/>
    </source>
</evidence>
<name>K8EI54_9CHLO</name>
<feature type="compositionally biased region" description="Basic and acidic residues" evidence="7">
    <location>
        <begin position="228"/>
        <end position="244"/>
    </location>
</feature>
<dbReference type="Pfam" id="PF04145">
    <property type="entry name" value="Ctr"/>
    <property type="match status" value="1"/>
</dbReference>
<evidence type="ECO:0000256" key="1">
    <source>
        <dbReference type="ARBA" id="ARBA00004370"/>
    </source>
</evidence>
<dbReference type="GO" id="GO:0005375">
    <property type="term" value="F:copper ion transmembrane transporter activity"/>
    <property type="evidence" value="ECO:0007669"/>
    <property type="project" value="InterPro"/>
</dbReference>
<accession>K8EI54</accession>
<dbReference type="GeneID" id="19014312"/>
<dbReference type="InterPro" id="IPR007274">
    <property type="entry name" value="Cop_transporter"/>
</dbReference>
<dbReference type="PANTHER" id="PTHR40855:SF1">
    <property type="entry name" value="CLAVAMINATE SYNTHASE-LIKE PROTEIN"/>
    <property type="match status" value="1"/>
</dbReference>
<evidence type="ECO:0000256" key="2">
    <source>
        <dbReference type="ARBA" id="ARBA00006921"/>
    </source>
</evidence>
<feature type="transmembrane region" description="Helical" evidence="8">
    <location>
        <begin position="568"/>
        <end position="588"/>
    </location>
</feature>
<dbReference type="GO" id="GO:0016020">
    <property type="term" value="C:membrane"/>
    <property type="evidence" value="ECO:0007669"/>
    <property type="project" value="UniProtKB-SubCell"/>
</dbReference>
<comment type="similarity">
    <text evidence="2">Belongs to the copper transporter (Ctr) (TC 1.A.56) family. SLC31A subfamily.</text>
</comment>
<keyword evidence="4" id="KW-0186">Copper</keyword>
<evidence type="ECO:0000256" key="4">
    <source>
        <dbReference type="ARBA" id="ARBA00022796"/>
    </source>
</evidence>
<keyword evidence="6 8" id="KW-0472">Membrane</keyword>
<evidence type="ECO:0000256" key="5">
    <source>
        <dbReference type="ARBA" id="ARBA00022989"/>
    </source>
</evidence>
<proteinExistence type="inferred from homology"/>
<protein>
    <submittedName>
        <fullName evidence="9">Copper transporter family</fullName>
    </submittedName>
</protein>
<feature type="compositionally biased region" description="Low complexity" evidence="7">
    <location>
        <begin position="216"/>
        <end position="227"/>
    </location>
</feature>
<feature type="compositionally biased region" description="Basic and acidic residues" evidence="7">
    <location>
        <begin position="642"/>
        <end position="655"/>
    </location>
</feature>